<proteinExistence type="predicted"/>
<gene>
    <name evidence="7" type="ORF">GEAMG1_2600</name>
</gene>
<keyword evidence="3" id="KW-0472">Membrane</keyword>
<evidence type="ECO:0000313" key="8">
    <source>
        <dbReference type="Proteomes" id="UP001295463"/>
    </source>
</evidence>
<protein>
    <submittedName>
        <fullName evidence="7">Fibronectin type III domain protein</fullName>
    </submittedName>
</protein>
<evidence type="ECO:0000256" key="2">
    <source>
        <dbReference type="ARBA" id="ARBA00022729"/>
    </source>
</evidence>
<dbReference type="Proteomes" id="UP001295463">
    <property type="component" value="Chromosome"/>
</dbReference>
<accession>A0ABM9DB14</accession>
<evidence type="ECO:0000313" key="7">
    <source>
        <dbReference type="EMBL" id="CAH2032436.1"/>
    </source>
</evidence>
<evidence type="ECO:0000256" key="5">
    <source>
        <dbReference type="ARBA" id="ARBA00023237"/>
    </source>
</evidence>
<keyword evidence="4" id="KW-0564">Palmitate</keyword>
<sequence length="246" mass="26480">MTGTRAVLYLVGALLLSGCGKKGPLVYPDQLLPGPPPAVVLEQTGAQLRLAVTVPSRDRRDRPLSEPVTSLVILRKISCAQCPEDFREVQRFAVTRPASAERVAWIDTDVRPGVFYQYRVTSLQRNGDAGTALDTPAVALQPIPMTPTVQALPAFGSVVSITLVADVPAGTARIGFRLYRAAVGADTDFSPVGPLISADRYVDQAVRRDTAYRYAARQVVRHLSSGLYLESELSAPVTVTVRDAPP</sequence>
<evidence type="ECO:0000256" key="1">
    <source>
        <dbReference type="ARBA" id="ARBA00004459"/>
    </source>
</evidence>
<comment type="subcellular location">
    <subcellularLocation>
        <location evidence="1">Cell outer membrane</location>
        <topology evidence="1">Lipid-anchor</topology>
    </subcellularLocation>
</comment>
<name>A0ABM9DB14_9BACT</name>
<organism evidence="7 8">
    <name type="scientific">Trichlorobacter ammonificans</name>
    <dbReference type="NCBI Taxonomy" id="2916410"/>
    <lineage>
        <taxon>Bacteria</taxon>
        <taxon>Pseudomonadati</taxon>
        <taxon>Thermodesulfobacteriota</taxon>
        <taxon>Desulfuromonadia</taxon>
        <taxon>Geobacterales</taxon>
        <taxon>Geobacteraceae</taxon>
        <taxon>Trichlorobacter</taxon>
    </lineage>
</organism>
<dbReference type="InterPro" id="IPR032831">
    <property type="entry name" value="LptM_cons"/>
</dbReference>
<reference evidence="7 8" key="1">
    <citation type="submission" date="2022-03" db="EMBL/GenBank/DDBJ databases">
        <authorList>
            <person name="Koch H."/>
        </authorList>
    </citation>
    <scope>NUCLEOTIDE SEQUENCE [LARGE SCALE GENOMIC DNA]</scope>
    <source>
        <strain evidence="7 8">G1</strain>
    </source>
</reference>
<keyword evidence="5" id="KW-0998">Cell outer membrane</keyword>
<keyword evidence="8" id="KW-1185">Reference proteome</keyword>
<dbReference type="EMBL" id="OW150024">
    <property type="protein sequence ID" value="CAH2032436.1"/>
    <property type="molecule type" value="Genomic_DNA"/>
</dbReference>
<dbReference type="NCBIfam" id="NF047847">
    <property type="entry name" value="SS_mature_LptM"/>
    <property type="match status" value="1"/>
</dbReference>
<keyword evidence="2" id="KW-0732">Signal</keyword>
<keyword evidence="6" id="KW-0449">Lipoprotein</keyword>
<dbReference type="PROSITE" id="PS51257">
    <property type="entry name" value="PROKAR_LIPOPROTEIN"/>
    <property type="match status" value="1"/>
</dbReference>
<evidence type="ECO:0000256" key="3">
    <source>
        <dbReference type="ARBA" id="ARBA00023136"/>
    </source>
</evidence>
<evidence type="ECO:0000256" key="4">
    <source>
        <dbReference type="ARBA" id="ARBA00023139"/>
    </source>
</evidence>
<dbReference type="RefSeq" id="WP_305733187.1">
    <property type="nucleotide sequence ID" value="NZ_OW150024.1"/>
</dbReference>
<evidence type="ECO:0000256" key="6">
    <source>
        <dbReference type="ARBA" id="ARBA00023288"/>
    </source>
</evidence>